<name>A0A6C0P310_9BACL</name>
<dbReference type="Proteomes" id="UP000479114">
    <property type="component" value="Chromosome"/>
</dbReference>
<accession>A0A6C0P310</accession>
<proteinExistence type="predicted"/>
<dbReference type="KEGG" id="prz:GZH47_19950"/>
<reference evidence="1 2" key="1">
    <citation type="submission" date="2020-02" db="EMBL/GenBank/DDBJ databases">
        <title>Paenibacillus sp. nov., isolated from rhizosphere soil of tomato.</title>
        <authorList>
            <person name="Weon H.-Y."/>
            <person name="Lee S.A."/>
        </authorList>
    </citation>
    <scope>NUCLEOTIDE SEQUENCE [LARGE SCALE GENOMIC DNA]</scope>
    <source>
        <strain evidence="1 2">14171R-81</strain>
    </source>
</reference>
<dbReference type="AlphaFoldDB" id="A0A6C0P310"/>
<evidence type="ECO:0000313" key="1">
    <source>
        <dbReference type="EMBL" id="QHW32859.1"/>
    </source>
</evidence>
<protein>
    <submittedName>
        <fullName evidence="1">Uncharacterized protein</fullName>
    </submittedName>
</protein>
<gene>
    <name evidence="1" type="ORF">GZH47_19950</name>
</gene>
<organism evidence="1 2">
    <name type="scientific">Paenibacillus rhizovicinus</name>
    <dbReference type="NCBI Taxonomy" id="2704463"/>
    <lineage>
        <taxon>Bacteria</taxon>
        <taxon>Bacillati</taxon>
        <taxon>Bacillota</taxon>
        <taxon>Bacilli</taxon>
        <taxon>Bacillales</taxon>
        <taxon>Paenibacillaceae</taxon>
        <taxon>Paenibacillus</taxon>
    </lineage>
</organism>
<dbReference type="RefSeq" id="WP_162642700.1">
    <property type="nucleotide sequence ID" value="NZ_CP048286.1"/>
</dbReference>
<keyword evidence="2" id="KW-1185">Reference proteome</keyword>
<sequence>MTDRPNSFNASGYIFIGFSKGITYYVSVNYDMAAAIMKLHRATIEGYVYFLFPEGLKAEVANQGYGRRPAINTKSFRYLLAN</sequence>
<evidence type="ECO:0000313" key="2">
    <source>
        <dbReference type="Proteomes" id="UP000479114"/>
    </source>
</evidence>
<dbReference type="EMBL" id="CP048286">
    <property type="protein sequence ID" value="QHW32859.1"/>
    <property type="molecule type" value="Genomic_DNA"/>
</dbReference>